<dbReference type="GeneID" id="55814534"/>
<sequence length="76" mass="8375">MNQPQPPTITTTCAPGGLLFLLLLALKLTNWAPGLDWFWVWAALWGPPVLVILLALLAFGIAALVVWLKDLRAARR</sequence>
<feature type="transmembrane region" description="Helical" evidence="1">
    <location>
        <begin position="38"/>
        <end position="68"/>
    </location>
</feature>
<dbReference type="RefSeq" id="YP_009885162.1">
    <property type="nucleotide sequence ID" value="NC_049478.1"/>
</dbReference>
<evidence type="ECO:0000313" key="2">
    <source>
        <dbReference type="EMBL" id="QGJ93530.1"/>
    </source>
</evidence>
<keyword evidence="1" id="KW-0812">Transmembrane</keyword>
<keyword evidence="1" id="KW-1133">Transmembrane helix</keyword>
<proteinExistence type="predicted"/>
<dbReference type="EMBL" id="MN586027">
    <property type="protein sequence ID" value="QGJ93530.1"/>
    <property type="molecule type" value="Genomic_DNA"/>
</dbReference>
<evidence type="ECO:0000313" key="3">
    <source>
        <dbReference type="Proteomes" id="UP000427282"/>
    </source>
</evidence>
<gene>
    <name evidence="2" type="primary">82</name>
    <name evidence="2" type="ORF">SEA_MUFASA8_82</name>
</gene>
<keyword evidence="1" id="KW-0472">Membrane</keyword>
<evidence type="ECO:0000256" key="1">
    <source>
        <dbReference type="SAM" id="Phobius"/>
    </source>
</evidence>
<feature type="transmembrane region" description="Helical" evidence="1">
    <location>
        <begin position="7"/>
        <end position="26"/>
    </location>
</feature>
<organism evidence="2 3">
    <name type="scientific">Arthrobacter phage Mufasa8</name>
    <dbReference type="NCBI Taxonomy" id="2656526"/>
    <lineage>
        <taxon>Viruses</taxon>
        <taxon>Duplodnaviria</taxon>
        <taxon>Heunggongvirae</taxon>
        <taxon>Uroviricota</taxon>
        <taxon>Caudoviricetes</taxon>
        <taxon>Mufasoctovirus</taxon>
        <taxon>Mufasoctovirus mufasa8</taxon>
    </lineage>
</organism>
<dbReference type="Proteomes" id="UP000427282">
    <property type="component" value="Segment"/>
</dbReference>
<name>A0A649VM76_9CAUD</name>
<keyword evidence="3" id="KW-1185">Reference proteome</keyword>
<reference evidence="2 3" key="1">
    <citation type="submission" date="2019-10" db="EMBL/GenBank/DDBJ databases">
        <authorList>
            <person name="Garlena R.A."/>
            <person name="Russell D.A."/>
            <person name="Pope W.H."/>
            <person name="Jacobs-Sera D."/>
            <person name="Hatfull G.F."/>
        </authorList>
    </citation>
    <scope>NUCLEOTIDE SEQUENCE [LARGE SCALE GENOMIC DNA]</scope>
</reference>
<dbReference type="KEGG" id="vg:55814534"/>
<protein>
    <submittedName>
        <fullName evidence="2">Membrane protein</fullName>
    </submittedName>
</protein>
<accession>A0A649VM76</accession>